<evidence type="ECO:0000313" key="1">
    <source>
        <dbReference type="EMBL" id="CAD8129637.1"/>
    </source>
</evidence>
<dbReference type="AlphaFoldDB" id="A0A8S1RQ89"/>
<keyword evidence="2" id="KW-1185">Reference proteome</keyword>
<name>A0A8S1RQ89_9CILI</name>
<proteinExistence type="predicted"/>
<organism evidence="1 2">
    <name type="scientific">Paramecium sonneborni</name>
    <dbReference type="NCBI Taxonomy" id="65129"/>
    <lineage>
        <taxon>Eukaryota</taxon>
        <taxon>Sar</taxon>
        <taxon>Alveolata</taxon>
        <taxon>Ciliophora</taxon>
        <taxon>Intramacronucleata</taxon>
        <taxon>Oligohymenophorea</taxon>
        <taxon>Peniculida</taxon>
        <taxon>Parameciidae</taxon>
        <taxon>Paramecium</taxon>
    </lineage>
</organism>
<accession>A0A8S1RQ89</accession>
<dbReference type="EMBL" id="CAJJDN010000236">
    <property type="protein sequence ID" value="CAD8129637.1"/>
    <property type="molecule type" value="Genomic_DNA"/>
</dbReference>
<reference evidence="1" key="1">
    <citation type="submission" date="2021-01" db="EMBL/GenBank/DDBJ databases">
        <authorList>
            <consortium name="Genoscope - CEA"/>
            <person name="William W."/>
        </authorList>
    </citation>
    <scope>NUCLEOTIDE SEQUENCE</scope>
</reference>
<comment type="caution">
    <text evidence="1">The sequence shown here is derived from an EMBL/GenBank/DDBJ whole genome shotgun (WGS) entry which is preliminary data.</text>
</comment>
<protein>
    <submittedName>
        <fullName evidence="1">Uncharacterized protein</fullName>
    </submittedName>
</protein>
<dbReference type="Proteomes" id="UP000692954">
    <property type="component" value="Unassembled WGS sequence"/>
</dbReference>
<gene>
    <name evidence="1" type="ORF">PSON_ATCC_30995.1.T2360001</name>
</gene>
<sequence>MYELNQKQNLVTLFNEKITPPLRFIYYITCILNENNFQFGIVLKISHSIIKCQNKIVLNVDTNIFQRLDLLKESLQEQIKTLYKILIDQLTYLFLLYGFGWTMQSRLNCLINIFIILYINQQMLN</sequence>
<evidence type="ECO:0000313" key="2">
    <source>
        <dbReference type="Proteomes" id="UP000692954"/>
    </source>
</evidence>